<protein>
    <submittedName>
        <fullName evidence="1">Uncharacterized protein</fullName>
    </submittedName>
</protein>
<accession>A0A2P6NM22</accession>
<reference evidence="1 2" key="1">
    <citation type="journal article" date="2018" name="Genome Biol. Evol.">
        <title>Multiple Roots of Fruiting Body Formation in Amoebozoa.</title>
        <authorList>
            <person name="Hillmann F."/>
            <person name="Forbes G."/>
            <person name="Novohradska S."/>
            <person name="Ferling I."/>
            <person name="Riege K."/>
            <person name="Groth M."/>
            <person name="Westermann M."/>
            <person name="Marz M."/>
            <person name="Spaller T."/>
            <person name="Winckler T."/>
            <person name="Schaap P."/>
            <person name="Glockner G."/>
        </authorList>
    </citation>
    <scope>NUCLEOTIDE SEQUENCE [LARGE SCALE GENOMIC DNA]</scope>
    <source>
        <strain evidence="1 2">Jena</strain>
    </source>
</reference>
<dbReference type="InParanoid" id="A0A2P6NM22"/>
<dbReference type="AlphaFoldDB" id="A0A2P6NM22"/>
<proteinExistence type="predicted"/>
<evidence type="ECO:0000313" key="2">
    <source>
        <dbReference type="Proteomes" id="UP000241769"/>
    </source>
</evidence>
<organism evidence="1 2">
    <name type="scientific">Planoprotostelium fungivorum</name>
    <dbReference type="NCBI Taxonomy" id="1890364"/>
    <lineage>
        <taxon>Eukaryota</taxon>
        <taxon>Amoebozoa</taxon>
        <taxon>Evosea</taxon>
        <taxon>Variosea</taxon>
        <taxon>Cavosteliida</taxon>
        <taxon>Cavosteliaceae</taxon>
        <taxon>Planoprotostelium</taxon>
    </lineage>
</organism>
<dbReference type="EMBL" id="MDYQ01000053">
    <property type="protein sequence ID" value="PRP84983.1"/>
    <property type="molecule type" value="Genomic_DNA"/>
</dbReference>
<name>A0A2P6NM22_9EUKA</name>
<sequence length="781" mass="88146">MSASLTMLKGRMPTVVGPLSLRFCTILADLQDMQSSGTPTISTTTVTINHSRSCDVIHLFPDRHFFAIIVVRREKTQILHQLLSSKTPLIPLSTWLDLALSIRPSQKILLFLLGGAYTLCDVPFPAGDSGKALKRLLRPGAASGKLRRLFLQPTHSVLHSSWLAAAIEEKDVQMTSAHKHVPQCGQFDRILRRPGIGFPKDFHEQLISRYQRYRRNNTERDAFIVQFLWDIIRKRIASPPLMIAYEIYPEIVIRTEDTSLLEECLRVPTLSRISTTLWLSAAVHSLKMSTHLVEVFPENSDGLFNAVKRHSGHPGVMYLIAQRYPKASFYLAGWGFPSCFEFVDQRNKEWIRSIIVTAILSNVRYSNEKMEEKLLSPEILLLSHSLHHLLLAEQLTIDDLAFIFASTKARKFEFERASNILAEENISLLDLADCGCIELFKPIIEEGTKTTHYNNSMLHAMWFSAGAKNEAILEAIRAGKEDMVQILCESGKIDVRVNGIQVGKAVIESKSPRINAMYQLANRYHAYIDGCGVISNIETGHTRCFENIDHRDVEWMRKIIATTITTNVQEMLPEMREKLLSAEITPFCYNFQMLIIATRAKFRELAELIAPQLTARITYESTADEGTDDNRAVGHHLQSSRAMAILLDFAECGWTIELLQPIIQAGPKTTFNNSILHAVVRSGRTDLLRLMDRKMWFSSGEKNEALLEAIGGRKEEMVEILCRSKTINLSVNWEEIEPAALSSKSDRIIEIISIEGDLSRKSQCLGCLRASLSYAYPAVCA</sequence>
<comment type="caution">
    <text evidence="1">The sequence shown here is derived from an EMBL/GenBank/DDBJ whole genome shotgun (WGS) entry which is preliminary data.</text>
</comment>
<keyword evidence="2" id="KW-1185">Reference proteome</keyword>
<dbReference type="Proteomes" id="UP000241769">
    <property type="component" value="Unassembled WGS sequence"/>
</dbReference>
<gene>
    <name evidence="1" type="ORF">PROFUN_07368</name>
</gene>
<evidence type="ECO:0000313" key="1">
    <source>
        <dbReference type="EMBL" id="PRP84983.1"/>
    </source>
</evidence>